<dbReference type="AlphaFoldDB" id="A0A538TZS8"/>
<dbReference type="EMBL" id="VBPA01000344">
    <property type="protein sequence ID" value="TMQ69071.1"/>
    <property type="molecule type" value="Genomic_DNA"/>
</dbReference>
<accession>A0A538TZS8</accession>
<proteinExistence type="predicted"/>
<gene>
    <name evidence="1" type="ORF">E6K80_12920</name>
</gene>
<name>A0A538TZS8_UNCEI</name>
<dbReference type="Proteomes" id="UP000319836">
    <property type="component" value="Unassembled WGS sequence"/>
</dbReference>
<reference evidence="1 2" key="1">
    <citation type="journal article" date="2019" name="Nat. Microbiol.">
        <title>Mediterranean grassland soil C-N compound turnover is dependent on rainfall and depth, and is mediated by genomically divergent microorganisms.</title>
        <authorList>
            <person name="Diamond S."/>
            <person name="Andeer P.F."/>
            <person name="Li Z."/>
            <person name="Crits-Christoph A."/>
            <person name="Burstein D."/>
            <person name="Anantharaman K."/>
            <person name="Lane K.R."/>
            <person name="Thomas B.C."/>
            <person name="Pan C."/>
            <person name="Northen T.R."/>
            <person name="Banfield J.F."/>
        </authorList>
    </citation>
    <scope>NUCLEOTIDE SEQUENCE [LARGE SCALE GENOMIC DNA]</scope>
    <source>
        <strain evidence="1">WS_10</strain>
    </source>
</reference>
<sequence length="157" mass="16766">MSPRAILPALLALALLLIVGSQTSSALRQSGTWRSAPRATRQLDDPYLSLDRALANADTTPSLAGLRDPFSYARPPVTRGVVVRRVVTPQAPPRPVVTAIVTDAEAAHAIVLFQGTSYSVKSGDLFAQYRVVSISPDAVVIDDGRQHMVLKPPTKGD</sequence>
<organism evidence="1 2">
    <name type="scientific">Eiseniibacteriota bacterium</name>
    <dbReference type="NCBI Taxonomy" id="2212470"/>
    <lineage>
        <taxon>Bacteria</taxon>
        <taxon>Candidatus Eiseniibacteriota</taxon>
    </lineage>
</organism>
<evidence type="ECO:0000313" key="1">
    <source>
        <dbReference type="EMBL" id="TMQ69071.1"/>
    </source>
</evidence>
<comment type="caution">
    <text evidence="1">The sequence shown here is derived from an EMBL/GenBank/DDBJ whole genome shotgun (WGS) entry which is preliminary data.</text>
</comment>
<evidence type="ECO:0000313" key="2">
    <source>
        <dbReference type="Proteomes" id="UP000319836"/>
    </source>
</evidence>
<protein>
    <submittedName>
        <fullName evidence="1">Uncharacterized protein</fullName>
    </submittedName>
</protein>